<organism evidence="3 4">
    <name type="scientific">Lysinibacillus sphaericus</name>
    <name type="common">Bacillus sphaericus</name>
    <dbReference type="NCBI Taxonomy" id="1421"/>
    <lineage>
        <taxon>Bacteria</taxon>
        <taxon>Bacillati</taxon>
        <taxon>Bacillota</taxon>
        <taxon>Bacilli</taxon>
        <taxon>Bacillales</taxon>
        <taxon>Bacillaceae</taxon>
        <taxon>Lysinibacillus</taxon>
    </lineage>
</organism>
<name>A0A544UWG6_LYSSH</name>
<proteinExistence type="predicted"/>
<keyword evidence="1" id="KW-0175">Coiled coil</keyword>
<gene>
    <name evidence="3" type="ORF">C7Y47_02725</name>
</gene>
<evidence type="ECO:0000256" key="1">
    <source>
        <dbReference type="SAM" id="Coils"/>
    </source>
</evidence>
<dbReference type="Proteomes" id="UP000317944">
    <property type="component" value="Unassembled WGS sequence"/>
</dbReference>
<sequence length="395" mass="46165">MKKPIKKTWMVASALTIGMAVLTPLQAGAVSVETTDNSSITVQLEQKITGTIKDIYSESDGMILKGRDGKNYFISLSKFSDEQLEKINLVEGQEISIEGSLVENYSDFYTFDVFKRGLPKEVTQEDLTKLEKMFNEIKKLKKEMSAEIEKEAIEEEIEKKYEEIEKIHEEMYKITKPYYLAAWQPKSFEEFIQDYGFNEKNIVIKENDTTQLKAIYTEWVKLEKSGDEEKANKKFEEFDKILEPYLDALYVPETFEEFMDSYKEVTEFLDIPAETLAKLKTLHGDLQKASKDENDELYDKLHEEFYGLLNQFEKPQTFEEYMANFEFKVSEADSKKLKQLYEEYQALDKKGEQEKSEETWEAFYNTLDPYFEANKEILISASKVTINGQDHLPQH</sequence>
<dbReference type="RefSeq" id="WP_142507370.1">
    <property type="nucleotide sequence ID" value="NZ_SADV01000002.1"/>
</dbReference>
<feature type="coiled-coil region" evidence="1">
    <location>
        <begin position="127"/>
        <end position="170"/>
    </location>
</feature>
<keyword evidence="2" id="KW-0732">Signal</keyword>
<reference evidence="3 4" key="1">
    <citation type="submission" date="2018-03" db="EMBL/GenBank/DDBJ databases">
        <title>Aerobic endospore-forming bacteria genome sequencing and assembly.</title>
        <authorList>
            <person name="Cavalcante D.A."/>
            <person name="Driks A."/>
            <person name="Putonti C."/>
            <person name="De-Souza M.T."/>
        </authorList>
    </citation>
    <scope>NUCLEOTIDE SEQUENCE [LARGE SCALE GENOMIC DNA]</scope>
    <source>
        <strain evidence="3 4">SDF0037</strain>
    </source>
</reference>
<dbReference type="OrthoDB" id="2728675at2"/>
<evidence type="ECO:0000313" key="4">
    <source>
        <dbReference type="Proteomes" id="UP000317944"/>
    </source>
</evidence>
<feature type="signal peptide" evidence="2">
    <location>
        <begin position="1"/>
        <end position="29"/>
    </location>
</feature>
<comment type="caution">
    <text evidence="3">The sequence shown here is derived from an EMBL/GenBank/DDBJ whole genome shotgun (WGS) entry which is preliminary data.</text>
</comment>
<feature type="chain" id="PRO_5021925504" evidence="2">
    <location>
        <begin position="30"/>
        <end position="395"/>
    </location>
</feature>
<dbReference type="AlphaFoldDB" id="A0A544UWG6"/>
<protein>
    <submittedName>
        <fullName evidence="3">Uncharacterized protein</fullName>
    </submittedName>
</protein>
<accession>A0A544UWG6</accession>
<evidence type="ECO:0000256" key="2">
    <source>
        <dbReference type="SAM" id="SignalP"/>
    </source>
</evidence>
<dbReference type="EMBL" id="SADV01000002">
    <property type="protein sequence ID" value="TQR38187.1"/>
    <property type="molecule type" value="Genomic_DNA"/>
</dbReference>
<evidence type="ECO:0000313" key="3">
    <source>
        <dbReference type="EMBL" id="TQR38187.1"/>
    </source>
</evidence>